<evidence type="ECO:0000256" key="1">
    <source>
        <dbReference type="SAM" id="MobiDB-lite"/>
    </source>
</evidence>
<evidence type="ECO:0000313" key="2">
    <source>
        <dbReference type="EMBL" id="KAF4612363.1"/>
    </source>
</evidence>
<name>A0A8H4QK46_9AGAR</name>
<evidence type="ECO:0000313" key="3">
    <source>
        <dbReference type="Proteomes" id="UP000521872"/>
    </source>
</evidence>
<sequence length="384" mass="42395">MVLPSDAGQNSGTADAVDEDAQARAGVSPSGSDSESSPESSPTQSELGYYHGTIDDSAGRWNEVLNSRELTPRYITFTVVHPGSSIPTPWRLPLHLPRSQHQEINPSILAAVDSTAVAVPIHAYRQKLALDTYYFRQANLHSRVIPSSDNPLLNSVRVELGRMVLDMIPTHVLAVYPDERMRQFPSPSPPPPATASLFFVHAKVLVANCARLPIPPPQLHFPLTESELEVDPTLDIKVWNMVVPFPEAFEMFLDCVYARDTRRLMLLLLPLSPEEAIVIYPISVDSRYTKADFTRAVRAYAARLARSYPIPEINSLIFKVQALYANADALGFYDNTMFAAIDAMWQVLLMTMALATGDVNLAEELSPAREDGESSGFDVDASEK</sequence>
<feature type="compositionally biased region" description="Low complexity" evidence="1">
    <location>
        <begin position="28"/>
        <end position="46"/>
    </location>
</feature>
<protein>
    <submittedName>
        <fullName evidence="2">Uncharacterized protein</fullName>
    </submittedName>
</protein>
<proteinExistence type="predicted"/>
<dbReference type="EMBL" id="JAACJL010000057">
    <property type="protein sequence ID" value="KAF4612363.1"/>
    <property type="molecule type" value="Genomic_DNA"/>
</dbReference>
<gene>
    <name evidence="2" type="ORF">D9613_004355</name>
</gene>
<dbReference type="AlphaFoldDB" id="A0A8H4QK46"/>
<accession>A0A8H4QK46</accession>
<reference evidence="2 3" key="1">
    <citation type="submission" date="2019-12" db="EMBL/GenBank/DDBJ databases">
        <authorList>
            <person name="Floudas D."/>
            <person name="Bentzer J."/>
            <person name="Ahren D."/>
            <person name="Johansson T."/>
            <person name="Persson P."/>
            <person name="Tunlid A."/>
        </authorList>
    </citation>
    <scope>NUCLEOTIDE SEQUENCE [LARGE SCALE GENOMIC DNA]</scope>
    <source>
        <strain evidence="2 3">CBS 102.39</strain>
    </source>
</reference>
<comment type="caution">
    <text evidence="2">The sequence shown here is derived from an EMBL/GenBank/DDBJ whole genome shotgun (WGS) entry which is preliminary data.</text>
</comment>
<keyword evidence="3" id="KW-1185">Reference proteome</keyword>
<feature type="region of interest" description="Disordered" evidence="1">
    <location>
        <begin position="365"/>
        <end position="384"/>
    </location>
</feature>
<dbReference type="Proteomes" id="UP000521872">
    <property type="component" value="Unassembled WGS sequence"/>
</dbReference>
<organism evidence="2 3">
    <name type="scientific">Agrocybe pediades</name>
    <dbReference type="NCBI Taxonomy" id="84607"/>
    <lineage>
        <taxon>Eukaryota</taxon>
        <taxon>Fungi</taxon>
        <taxon>Dikarya</taxon>
        <taxon>Basidiomycota</taxon>
        <taxon>Agaricomycotina</taxon>
        <taxon>Agaricomycetes</taxon>
        <taxon>Agaricomycetidae</taxon>
        <taxon>Agaricales</taxon>
        <taxon>Agaricineae</taxon>
        <taxon>Strophariaceae</taxon>
        <taxon>Agrocybe</taxon>
    </lineage>
</organism>
<feature type="region of interest" description="Disordered" evidence="1">
    <location>
        <begin position="1"/>
        <end position="52"/>
    </location>
</feature>